<feature type="domain" description="Calcineurin-like phosphoesterase" evidence="15">
    <location>
        <begin position="57"/>
        <end position="302"/>
    </location>
</feature>
<keyword evidence="6" id="KW-0812">Transmembrane</keyword>
<name>A0A5N5X427_9EURO</name>
<evidence type="ECO:0000256" key="9">
    <source>
        <dbReference type="ARBA" id="ARBA00022989"/>
    </source>
</evidence>
<dbReference type="GO" id="GO:0004309">
    <property type="term" value="F:exopolyphosphatase activity"/>
    <property type="evidence" value="ECO:0007669"/>
    <property type="project" value="TreeGrafter"/>
</dbReference>
<dbReference type="PIRSF" id="PIRSF027093">
    <property type="entry name" value="EndopolyPtase_N1"/>
    <property type="match status" value="1"/>
</dbReference>
<comment type="function">
    <text evidence="12">Catalyzes the hydrolysis of inorganic polyphosphate (polyP) chains of many hundreds of phosphate residues into shorter lengths.</text>
</comment>
<feature type="region of interest" description="Disordered" evidence="13">
    <location>
        <begin position="463"/>
        <end position="514"/>
    </location>
</feature>
<dbReference type="CDD" id="cd00842">
    <property type="entry name" value="MPP_ASMase"/>
    <property type="match status" value="1"/>
</dbReference>
<keyword evidence="7 12" id="KW-0378">Hydrolase</keyword>
<evidence type="ECO:0000256" key="13">
    <source>
        <dbReference type="SAM" id="MobiDB-lite"/>
    </source>
</evidence>
<dbReference type="EC" id="3.6.1.10" evidence="3 12"/>
<comment type="subcellular location">
    <subcellularLocation>
        <location evidence="1">Vacuole membrane</location>
        <topology evidence="1">Single-pass type II membrane protein</topology>
    </subcellularLocation>
</comment>
<sequence length="667" mass="75232">MLPILLLPAASILIGSVSAVPVSDQQPLGDRLWHFNEDTYNIDSRAGSSSPRGLTGRFLHITDLHPDSHYKAGKSVDEDDACHWGKGPAGYFGAEGSDCDSPSTLINETFRWIKKNLKGNIDFVIWTGDSARHDNDERIPRTEEEVSRLNEMIAGKFIDAFAEGSSDTPSIPIVPTLGNNDFMPHNILKEGPNRWTKRFVDIWAKFIPEPQRHTFVEGGWFSSEVIPNQLSVISLNTMYFFDSNSAVDGCDAKSQPGFEHMEWLRVQLQLLRSRNMKAILIGHVPPARSGAKRSWDETCWQKYTLWVRQYRDVIVGTAYGHMNIDHFMLQDNHKVNILDDSESSGSSATLGDTSDAISVQSRTSYLASLRKDWSKMPFPPDGMADALDEWSEDGFVEADDITAWMSKKKRRKFLKKIGGPWAERYSVSLVSPSLVPNYFPTLRVVEYNISGLADATTWAGSSASDQDAAIDLPSPETIEDDASMEKKRKKKKKKRPHFKVPEPPSSSAPPGPAYSNQPLTWLSYTQYFANLTKINEHMAKRNEFTDNLAYTEVDEASEMSHDDTFAFEVEYDTKDDHIYKMKDLTVRSFFNLATRIAKDYAHDNDFLAADPNVNGLIAEKARAVDNGVHQQAQGKKKKKFKNKVWRTFVERAFVGFLDIDDLDDVSE</sequence>
<protein>
    <recommendedName>
        <fullName evidence="4 12">Endopolyphosphatase</fullName>
        <ecNumber evidence="3 12">3.6.1.10</ecNumber>
    </recommendedName>
</protein>
<evidence type="ECO:0000256" key="12">
    <source>
        <dbReference type="PIRNR" id="PIRNR027093"/>
    </source>
</evidence>
<keyword evidence="5 12" id="KW-0926">Vacuole</keyword>
<feature type="compositionally biased region" description="Basic residues" evidence="13">
    <location>
        <begin position="486"/>
        <end position="498"/>
    </location>
</feature>
<dbReference type="AlphaFoldDB" id="A0A5N5X427"/>
<evidence type="ECO:0000256" key="7">
    <source>
        <dbReference type="ARBA" id="ARBA00022801"/>
    </source>
</evidence>
<comment type="similarity">
    <text evidence="2">Belongs to the endopolyphosphatase PPN1 family.</text>
</comment>
<keyword evidence="9" id="KW-1133">Transmembrane helix</keyword>
<accession>A0A5N5X427</accession>
<evidence type="ECO:0000256" key="6">
    <source>
        <dbReference type="ARBA" id="ARBA00022692"/>
    </source>
</evidence>
<dbReference type="PANTHER" id="PTHR10340">
    <property type="entry name" value="SPHINGOMYELIN PHOSPHODIESTERASE"/>
    <property type="match status" value="1"/>
</dbReference>
<keyword evidence="14" id="KW-0732">Signal</keyword>
<comment type="catalytic activity">
    <reaction evidence="12">
        <text>[phosphate](n+1) + n H2O = (n+1) phosphate + n H(+)</text>
        <dbReference type="Rhea" id="RHEA:22452"/>
        <dbReference type="Rhea" id="RHEA-COMP:14280"/>
        <dbReference type="ChEBI" id="CHEBI:15377"/>
        <dbReference type="ChEBI" id="CHEBI:15378"/>
        <dbReference type="ChEBI" id="CHEBI:16838"/>
        <dbReference type="ChEBI" id="CHEBI:43474"/>
        <dbReference type="EC" id="3.6.1.10"/>
    </reaction>
</comment>
<feature type="signal peptide" evidence="14">
    <location>
        <begin position="1"/>
        <end position="19"/>
    </location>
</feature>
<dbReference type="FunFam" id="3.60.21.10:FF:000082">
    <property type="entry name" value="Endopolyphosphatase"/>
    <property type="match status" value="1"/>
</dbReference>
<dbReference type="Pfam" id="PF00149">
    <property type="entry name" value="Metallophos"/>
    <property type="match status" value="1"/>
</dbReference>
<evidence type="ECO:0000256" key="10">
    <source>
        <dbReference type="ARBA" id="ARBA00023136"/>
    </source>
</evidence>
<evidence type="ECO:0000259" key="15">
    <source>
        <dbReference type="Pfam" id="PF00149"/>
    </source>
</evidence>
<dbReference type="SUPFAM" id="SSF56300">
    <property type="entry name" value="Metallo-dependent phosphatases"/>
    <property type="match status" value="1"/>
</dbReference>
<gene>
    <name evidence="16" type="ORF">BDV29DRAFT_174389</name>
</gene>
<evidence type="ECO:0000256" key="8">
    <source>
        <dbReference type="ARBA" id="ARBA00022968"/>
    </source>
</evidence>
<reference evidence="16 17" key="1">
    <citation type="submission" date="2019-04" db="EMBL/GenBank/DDBJ databases">
        <title>Friends and foes A comparative genomics study of 23 Aspergillus species from section Flavi.</title>
        <authorList>
            <consortium name="DOE Joint Genome Institute"/>
            <person name="Kjaerbolling I."/>
            <person name="Vesth T."/>
            <person name="Frisvad J.C."/>
            <person name="Nybo J.L."/>
            <person name="Theobald S."/>
            <person name="Kildgaard S."/>
            <person name="Isbrandt T."/>
            <person name="Kuo A."/>
            <person name="Sato A."/>
            <person name="Lyhne E.K."/>
            <person name="Kogle M.E."/>
            <person name="Wiebenga A."/>
            <person name="Kun R.S."/>
            <person name="Lubbers R.J."/>
            <person name="Makela M.R."/>
            <person name="Barry K."/>
            <person name="Chovatia M."/>
            <person name="Clum A."/>
            <person name="Daum C."/>
            <person name="Haridas S."/>
            <person name="He G."/>
            <person name="LaButti K."/>
            <person name="Lipzen A."/>
            <person name="Mondo S."/>
            <person name="Riley R."/>
            <person name="Salamov A."/>
            <person name="Simmons B.A."/>
            <person name="Magnuson J.K."/>
            <person name="Henrissat B."/>
            <person name="Mortensen U.H."/>
            <person name="Larsen T.O."/>
            <person name="Devries R.P."/>
            <person name="Grigoriev I.V."/>
            <person name="Machida M."/>
            <person name="Baker S.E."/>
            <person name="Andersen M.R."/>
        </authorList>
    </citation>
    <scope>NUCLEOTIDE SEQUENCE [LARGE SCALE GENOMIC DNA]</scope>
    <source>
        <strain evidence="16 17">CBS 151.66</strain>
    </source>
</reference>
<dbReference type="EMBL" id="ML732216">
    <property type="protein sequence ID" value="KAB8074080.1"/>
    <property type="molecule type" value="Genomic_DNA"/>
</dbReference>
<dbReference type="GO" id="GO:0000324">
    <property type="term" value="C:fungal-type vacuole"/>
    <property type="evidence" value="ECO:0007669"/>
    <property type="project" value="TreeGrafter"/>
</dbReference>
<evidence type="ECO:0000256" key="1">
    <source>
        <dbReference type="ARBA" id="ARBA00004576"/>
    </source>
</evidence>
<dbReference type="OrthoDB" id="348678at2759"/>
<dbReference type="GO" id="GO:0000298">
    <property type="term" value="F:endopolyphosphatase activity"/>
    <property type="evidence" value="ECO:0007669"/>
    <property type="project" value="UniProtKB-EC"/>
</dbReference>
<dbReference type="GO" id="GO:0005774">
    <property type="term" value="C:vacuolar membrane"/>
    <property type="evidence" value="ECO:0007669"/>
    <property type="project" value="UniProtKB-SubCell"/>
</dbReference>
<dbReference type="InterPro" id="IPR029052">
    <property type="entry name" value="Metallo-depent_PP-like"/>
</dbReference>
<keyword evidence="8" id="KW-0735">Signal-anchor</keyword>
<evidence type="ECO:0000256" key="5">
    <source>
        <dbReference type="ARBA" id="ARBA00022554"/>
    </source>
</evidence>
<feature type="chain" id="PRO_5025027818" description="Endopolyphosphatase" evidence="14">
    <location>
        <begin position="20"/>
        <end position="667"/>
    </location>
</feature>
<keyword evidence="10 12" id="KW-0472">Membrane</keyword>
<dbReference type="GO" id="GO:0006798">
    <property type="term" value="P:polyphosphate catabolic process"/>
    <property type="evidence" value="ECO:0007669"/>
    <property type="project" value="TreeGrafter"/>
</dbReference>
<feature type="compositionally biased region" description="Pro residues" evidence="13">
    <location>
        <begin position="501"/>
        <end position="512"/>
    </location>
</feature>
<dbReference type="GO" id="GO:0008081">
    <property type="term" value="F:phosphoric diester hydrolase activity"/>
    <property type="evidence" value="ECO:0007669"/>
    <property type="project" value="TreeGrafter"/>
</dbReference>
<evidence type="ECO:0000256" key="3">
    <source>
        <dbReference type="ARBA" id="ARBA00012459"/>
    </source>
</evidence>
<evidence type="ECO:0000256" key="14">
    <source>
        <dbReference type="SAM" id="SignalP"/>
    </source>
</evidence>
<evidence type="ECO:0000313" key="16">
    <source>
        <dbReference type="EMBL" id="KAB8074080.1"/>
    </source>
</evidence>
<dbReference type="Gene3D" id="3.60.21.10">
    <property type="match status" value="1"/>
</dbReference>
<dbReference type="InterPro" id="IPR004843">
    <property type="entry name" value="Calcineurin-like_PHP"/>
</dbReference>
<evidence type="ECO:0000256" key="11">
    <source>
        <dbReference type="ARBA" id="ARBA00023180"/>
    </source>
</evidence>
<evidence type="ECO:0000256" key="2">
    <source>
        <dbReference type="ARBA" id="ARBA00010399"/>
    </source>
</evidence>
<keyword evidence="17" id="KW-1185">Reference proteome</keyword>
<organism evidence="16 17">
    <name type="scientific">Aspergillus leporis</name>
    <dbReference type="NCBI Taxonomy" id="41062"/>
    <lineage>
        <taxon>Eukaryota</taxon>
        <taxon>Fungi</taxon>
        <taxon>Dikarya</taxon>
        <taxon>Ascomycota</taxon>
        <taxon>Pezizomycotina</taxon>
        <taxon>Eurotiomycetes</taxon>
        <taxon>Eurotiomycetidae</taxon>
        <taxon>Eurotiales</taxon>
        <taxon>Aspergillaceae</taxon>
        <taxon>Aspergillus</taxon>
        <taxon>Aspergillus subgen. Circumdati</taxon>
    </lineage>
</organism>
<proteinExistence type="inferred from homology"/>
<dbReference type="Proteomes" id="UP000326565">
    <property type="component" value="Unassembled WGS sequence"/>
</dbReference>
<evidence type="ECO:0000256" key="4">
    <source>
        <dbReference type="ARBA" id="ARBA00014458"/>
    </source>
</evidence>
<dbReference type="PANTHER" id="PTHR10340:SF55">
    <property type="entry name" value="ENDOPOLYPHOSPHATASE"/>
    <property type="match status" value="1"/>
</dbReference>
<keyword evidence="11" id="KW-0325">Glycoprotein</keyword>
<dbReference type="InterPro" id="IPR041805">
    <property type="entry name" value="ASMase/PPN1_MPP"/>
</dbReference>
<dbReference type="InterPro" id="IPR012358">
    <property type="entry name" value="EndopolyPtase_N1"/>
</dbReference>
<evidence type="ECO:0000313" key="17">
    <source>
        <dbReference type="Proteomes" id="UP000326565"/>
    </source>
</evidence>